<gene>
    <name evidence="2" type="ORF">R1sor_011568</name>
</gene>
<protein>
    <submittedName>
        <fullName evidence="2">Uncharacterized protein</fullName>
    </submittedName>
</protein>
<accession>A0ABD3I3Z6</accession>
<feature type="compositionally biased region" description="Basic residues" evidence="1">
    <location>
        <begin position="49"/>
        <end position="60"/>
    </location>
</feature>
<dbReference type="Proteomes" id="UP001633002">
    <property type="component" value="Unassembled WGS sequence"/>
</dbReference>
<sequence length="210" mass="23051">MASRATGLPFFIVVEATHVGTVAPNTSARVPANNPMPTTNASSGAAQGTKRKASVQVKKHKGFHPEDTIVGFEKEANVKILMDPSNTDEMSKVQEELSHWYPLGYDTLVWCHIAQLTNPQAAMVYRPCSSTQVARIQESMLSNKDSPQPATIIPYKIVNNKQEFMAFTTEAELLKFVLDKGRFMIISGQHSTRAAKNIIIAFMQDPAGGM</sequence>
<reference evidence="2 3" key="1">
    <citation type="submission" date="2024-09" db="EMBL/GenBank/DDBJ databases">
        <title>Chromosome-scale assembly of Riccia sorocarpa.</title>
        <authorList>
            <person name="Paukszto L."/>
        </authorList>
    </citation>
    <scope>NUCLEOTIDE SEQUENCE [LARGE SCALE GENOMIC DNA]</scope>
    <source>
        <strain evidence="2">LP-2024</strain>
        <tissue evidence="2">Aerial parts of the thallus</tissue>
    </source>
</reference>
<comment type="caution">
    <text evidence="2">The sequence shown here is derived from an EMBL/GenBank/DDBJ whole genome shotgun (WGS) entry which is preliminary data.</text>
</comment>
<dbReference type="EMBL" id="JBJQOH010000002">
    <property type="protein sequence ID" value="KAL3697492.1"/>
    <property type="molecule type" value="Genomic_DNA"/>
</dbReference>
<feature type="compositionally biased region" description="Polar residues" evidence="1">
    <location>
        <begin position="35"/>
        <end position="46"/>
    </location>
</feature>
<proteinExistence type="predicted"/>
<evidence type="ECO:0000256" key="1">
    <source>
        <dbReference type="SAM" id="MobiDB-lite"/>
    </source>
</evidence>
<feature type="region of interest" description="Disordered" evidence="1">
    <location>
        <begin position="25"/>
        <end position="60"/>
    </location>
</feature>
<evidence type="ECO:0000313" key="3">
    <source>
        <dbReference type="Proteomes" id="UP001633002"/>
    </source>
</evidence>
<keyword evidence="3" id="KW-1185">Reference proteome</keyword>
<name>A0ABD3I3Z6_9MARC</name>
<organism evidence="2 3">
    <name type="scientific">Riccia sorocarpa</name>
    <dbReference type="NCBI Taxonomy" id="122646"/>
    <lineage>
        <taxon>Eukaryota</taxon>
        <taxon>Viridiplantae</taxon>
        <taxon>Streptophyta</taxon>
        <taxon>Embryophyta</taxon>
        <taxon>Marchantiophyta</taxon>
        <taxon>Marchantiopsida</taxon>
        <taxon>Marchantiidae</taxon>
        <taxon>Marchantiales</taxon>
        <taxon>Ricciaceae</taxon>
        <taxon>Riccia</taxon>
    </lineage>
</organism>
<evidence type="ECO:0000313" key="2">
    <source>
        <dbReference type="EMBL" id="KAL3697492.1"/>
    </source>
</evidence>
<dbReference type="AlphaFoldDB" id="A0ABD3I3Z6"/>